<reference evidence="1 2" key="1">
    <citation type="submission" date="2019-06" db="EMBL/GenBank/DDBJ databases">
        <title>A chromosomal-level reference genome of Carpinus fangiana (Coryloideae, Betulaceae).</title>
        <authorList>
            <person name="Yang X."/>
            <person name="Wang Z."/>
            <person name="Zhang L."/>
            <person name="Hao G."/>
            <person name="Liu J."/>
            <person name="Yang Y."/>
        </authorList>
    </citation>
    <scope>NUCLEOTIDE SEQUENCE [LARGE SCALE GENOMIC DNA]</scope>
    <source>
        <strain evidence="1">Cfa_2016G</strain>
        <tissue evidence="1">Leaf</tissue>
    </source>
</reference>
<organism evidence="1 2">
    <name type="scientific">Carpinus fangiana</name>
    <dbReference type="NCBI Taxonomy" id="176857"/>
    <lineage>
        <taxon>Eukaryota</taxon>
        <taxon>Viridiplantae</taxon>
        <taxon>Streptophyta</taxon>
        <taxon>Embryophyta</taxon>
        <taxon>Tracheophyta</taxon>
        <taxon>Spermatophyta</taxon>
        <taxon>Magnoliopsida</taxon>
        <taxon>eudicotyledons</taxon>
        <taxon>Gunneridae</taxon>
        <taxon>Pentapetalae</taxon>
        <taxon>rosids</taxon>
        <taxon>fabids</taxon>
        <taxon>Fagales</taxon>
        <taxon>Betulaceae</taxon>
        <taxon>Carpinus</taxon>
    </lineage>
</organism>
<accession>A0A5N6QFD7</accession>
<dbReference type="PANTHER" id="PTHR32444">
    <property type="entry name" value="BULB-TYPE LECTIN DOMAIN-CONTAINING PROTEIN"/>
    <property type="match status" value="1"/>
</dbReference>
<protein>
    <recommendedName>
        <fullName evidence="3">Bulb-type lectin domain-containing protein</fullName>
    </recommendedName>
</protein>
<keyword evidence="2" id="KW-1185">Reference proteome</keyword>
<evidence type="ECO:0000313" key="1">
    <source>
        <dbReference type="EMBL" id="KAE7997181.1"/>
    </source>
</evidence>
<gene>
    <name evidence="1" type="ORF">FH972_001836</name>
</gene>
<name>A0A5N6QFD7_9ROSI</name>
<dbReference type="OrthoDB" id="1741851at2759"/>
<dbReference type="EMBL" id="CM017321">
    <property type="protein sequence ID" value="KAE7997181.1"/>
    <property type="molecule type" value="Genomic_DNA"/>
</dbReference>
<proteinExistence type="predicted"/>
<evidence type="ECO:0000313" key="2">
    <source>
        <dbReference type="Proteomes" id="UP000327013"/>
    </source>
</evidence>
<dbReference type="Proteomes" id="UP000327013">
    <property type="component" value="Chromosome 1"/>
</dbReference>
<sequence>MEKLSPPQKEGLHWDSLLPAEALATKVSSGYGITSGMNEQLYGLRIETIHYSTIPPEALLELQKMATSSCLILHKKNIGLQGARSVESLWLWESFKNPTDTFLLGMKMGTHLTLTSWKGYGDPGSGIFTFKLDQEGDGHYVISKVPVVYWKSRKLSNFVGSDPMRYAIAGLLSNFSTSVNYSMYNSSLNKSSKLIPDYSSTRLVMDYSTGQLQYLAWDNDHWNLTCMCQKTTVAFIMLVGSLAAAILRTP</sequence>
<dbReference type="AlphaFoldDB" id="A0A5N6QFD7"/>
<dbReference type="PANTHER" id="PTHR32444:SF226">
    <property type="entry name" value="BULB-TYPE LECTIN DOMAIN-CONTAINING PROTEIN"/>
    <property type="match status" value="1"/>
</dbReference>
<evidence type="ECO:0008006" key="3">
    <source>
        <dbReference type="Google" id="ProtNLM"/>
    </source>
</evidence>